<feature type="domain" description="AB hydrolase-1" evidence="1">
    <location>
        <begin position="10"/>
        <end position="236"/>
    </location>
</feature>
<dbReference type="SUPFAM" id="SSF53474">
    <property type="entry name" value="alpha/beta-Hydrolases"/>
    <property type="match status" value="1"/>
</dbReference>
<evidence type="ECO:0000313" key="3">
    <source>
        <dbReference type="Proteomes" id="UP000182690"/>
    </source>
</evidence>
<evidence type="ECO:0000313" key="2">
    <source>
        <dbReference type="EMBL" id="SDQ37636.1"/>
    </source>
</evidence>
<dbReference type="InterPro" id="IPR000073">
    <property type="entry name" value="AB_hydrolase_1"/>
</dbReference>
<reference evidence="2 3" key="1">
    <citation type="submission" date="2016-10" db="EMBL/GenBank/DDBJ databases">
        <authorList>
            <person name="de Groot N.N."/>
        </authorList>
    </citation>
    <scope>NUCLEOTIDE SEQUENCE [LARGE SCALE GENOMIC DNA]</scope>
    <source>
        <strain evidence="2 3">DSM 22788</strain>
    </source>
</reference>
<keyword evidence="2" id="KW-0378">Hydrolase</keyword>
<evidence type="ECO:0000259" key="1">
    <source>
        <dbReference type="Pfam" id="PF12697"/>
    </source>
</evidence>
<gene>
    <name evidence="2" type="ORF">SAMN04488565_2522</name>
</gene>
<dbReference type="InterPro" id="IPR052897">
    <property type="entry name" value="Sec-Metab_Biosynth_Hydrolase"/>
</dbReference>
<proteinExistence type="predicted"/>
<dbReference type="STRING" id="1079994.SAMN04488565_2522"/>
<dbReference type="OrthoDB" id="9773549at2"/>
<dbReference type="Gene3D" id="3.40.50.1820">
    <property type="entry name" value="alpha/beta hydrolase"/>
    <property type="match status" value="1"/>
</dbReference>
<sequence length="248" mass="26340">MTAHLSRPPIVLIAGHWLGSWAWEALLEQLSSTGLRATALTLPGFDPHDPDRRRATLADQAAAIRAHLASHAGAPPRRSVIVAHSGANAPVSLFADRHPELVERIVWVDSGPIASGSVFAPDLPEDVAELPLPAFDELARQASLDGLSPADLARFRDRAVPVPGPVLRERIDLSNDARRGIATTLVCCSIPGAQVLELARAGHPMFAETAVLADLEVVDLPTGHWPMWSRPGDLAEVIRAAASRVGGA</sequence>
<dbReference type="EMBL" id="FNKB01000001">
    <property type="protein sequence ID" value="SDQ37636.1"/>
    <property type="molecule type" value="Genomic_DNA"/>
</dbReference>
<protein>
    <submittedName>
        <fullName evidence="2">Alpha/beta hydrolase family protein</fullName>
    </submittedName>
</protein>
<dbReference type="eggNOG" id="COG0596">
    <property type="taxonomic scope" value="Bacteria"/>
</dbReference>
<dbReference type="RefSeq" id="WP_010156736.1">
    <property type="nucleotide sequence ID" value="NZ_FNKB01000001.1"/>
</dbReference>
<dbReference type="PANTHER" id="PTHR37017">
    <property type="entry name" value="AB HYDROLASE-1 DOMAIN-CONTAINING PROTEIN-RELATED"/>
    <property type="match status" value="1"/>
</dbReference>
<accession>A0A1H1AEM8</accession>
<dbReference type="InterPro" id="IPR029058">
    <property type="entry name" value="AB_hydrolase_fold"/>
</dbReference>
<dbReference type="AlphaFoldDB" id="A0A1H1AEM8"/>
<organism evidence="2 3">
    <name type="scientific">Leucobacter chromiiresistens</name>
    <dbReference type="NCBI Taxonomy" id="1079994"/>
    <lineage>
        <taxon>Bacteria</taxon>
        <taxon>Bacillati</taxon>
        <taxon>Actinomycetota</taxon>
        <taxon>Actinomycetes</taxon>
        <taxon>Micrococcales</taxon>
        <taxon>Microbacteriaceae</taxon>
        <taxon>Leucobacter</taxon>
    </lineage>
</organism>
<dbReference type="GO" id="GO:0016787">
    <property type="term" value="F:hydrolase activity"/>
    <property type="evidence" value="ECO:0007669"/>
    <property type="project" value="UniProtKB-KW"/>
</dbReference>
<dbReference type="PANTHER" id="PTHR37017:SF10">
    <property type="entry name" value="AB HYDROLASE-1 DOMAIN-CONTAINING PROTEIN"/>
    <property type="match status" value="1"/>
</dbReference>
<dbReference type="Pfam" id="PF12697">
    <property type="entry name" value="Abhydrolase_6"/>
    <property type="match status" value="1"/>
</dbReference>
<name>A0A1H1AEM8_9MICO</name>
<dbReference type="Proteomes" id="UP000182690">
    <property type="component" value="Unassembled WGS sequence"/>
</dbReference>